<dbReference type="STRING" id="1903181.BTN85_2017"/>
<dbReference type="AlphaFoldDB" id="A0A1Q6DSR3"/>
<accession>A0A1Q6DSR3</accession>
<dbReference type="InParanoid" id="A0A1Q6DSR3"/>
<evidence type="ECO:0000313" key="2">
    <source>
        <dbReference type="Proteomes" id="UP000185744"/>
    </source>
</evidence>
<sequence length="253" mass="28750">MARKDETGVIIEENENYETKIIPTKHSEINRKVKVKNNATIEGGIYGKKIEINNQARVKGPLMAKKSVQLRGGKIDSDIGSIEKTEIKEASIIGTVISKRINIKDSIIYGNLIGSRVIIKNSVVLGNIISKKELNLKKTTCFTFKSKEKSEIKNVELILPQAIINGEYELKSNVKIISINKNGKDTYPELGQEDIYKHEGNRYLTLSNRIMDLTKVTKKMNNVYEAIEKLISKDPKEIHSNYSQEKLREKFKK</sequence>
<dbReference type="EMBL" id="MSDW01000002">
    <property type="protein sequence ID" value="OKY77367.1"/>
    <property type="molecule type" value="Genomic_DNA"/>
</dbReference>
<reference evidence="1" key="1">
    <citation type="submission" date="2016-12" db="EMBL/GenBank/DDBJ databases">
        <title>Discovery of methanogenic haloarchaea.</title>
        <authorList>
            <person name="Sorokin D.Y."/>
            <person name="Makarova K.S."/>
            <person name="Abbas B."/>
            <person name="Ferrer M."/>
            <person name="Golyshin P.N."/>
        </authorList>
    </citation>
    <scope>NUCLEOTIDE SEQUENCE [LARGE SCALE GENOMIC DNA]</scope>
    <source>
        <strain evidence="1">HMET1</strain>
    </source>
</reference>
<name>A0A1Q6DSR3_METT1</name>
<comment type="caution">
    <text evidence="1">The sequence shown here is derived from an EMBL/GenBank/DDBJ whole genome shotgun (WGS) entry which is preliminary data.</text>
</comment>
<keyword evidence="2" id="KW-1185">Reference proteome</keyword>
<dbReference type="Proteomes" id="UP000185744">
    <property type="component" value="Unassembled WGS sequence"/>
</dbReference>
<proteinExistence type="predicted"/>
<protein>
    <submittedName>
        <fullName evidence="1">N-acetylglucosamine-1-phosphate uridyltransferase</fullName>
    </submittedName>
</protein>
<gene>
    <name evidence="1" type="ORF">BTN85_2017</name>
</gene>
<evidence type="ECO:0000313" key="1">
    <source>
        <dbReference type="EMBL" id="OKY77367.1"/>
    </source>
</evidence>
<dbReference type="GO" id="GO:0016740">
    <property type="term" value="F:transferase activity"/>
    <property type="evidence" value="ECO:0007669"/>
    <property type="project" value="UniProtKB-KW"/>
</dbReference>
<organism evidence="1 2">
    <name type="scientific">Methanohalarchaeum thermophilum</name>
    <dbReference type="NCBI Taxonomy" id="1903181"/>
    <lineage>
        <taxon>Archaea</taxon>
        <taxon>Methanobacteriati</taxon>
        <taxon>Methanobacteriota</taxon>
        <taxon>Methanonatronarchaeia</taxon>
        <taxon>Methanonatronarchaeales</taxon>
        <taxon>Methanonatronarchaeaceae</taxon>
        <taxon>Candidatus Methanohalarchaeum</taxon>
    </lineage>
</organism>